<comment type="subcellular location">
    <subcellularLocation>
        <location evidence="1">Cell membrane</location>
        <topology evidence="1">Multi-pass membrane protein</topology>
    </subcellularLocation>
</comment>
<keyword evidence="4 7" id="KW-1133">Transmembrane helix</keyword>
<dbReference type="Proteomes" id="UP000527616">
    <property type="component" value="Unassembled WGS sequence"/>
</dbReference>
<evidence type="ECO:0000256" key="2">
    <source>
        <dbReference type="ARBA" id="ARBA00022475"/>
    </source>
</evidence>
<evidence type="ECO:0000256" key="7">
    <source>
        <dbReference type="SAM" id="Phobius"/>
    </source>
</evidence>
<evidence type="ECO:0000256" key="3">
    <source>
        <dbReference type="ARBA" id="ARBA00022692"/>
    </source>
</evidence>
<gene>
    <name evidence="9" type="ORF">GGQ54_001545</name>
</gene>
<feature type="transmembrane region" description="Helical" evidence="7">
    <location>
        <begin position="276"/>
        <end position="299"/>
    </location>
</feature>
<protein>
    <submittedName>
        <fullName evidence="9">RND superfamily putative drug exporter</fullName>
    </submittedName>
</protein>
<feature type="transmembrane region" description="Helical" evidence="7">
    <location>
        <begin position="184"/>
        <end position="204"/>
    </location>
</feature>
<dbReference type="RefSeq" id="WP_179444871.1">
    <property type="nucleotide sequence ID" value="NZ_JACBZS010000001.1"/>
</dbReference>
<dbReference type="InterPro" id="IPR004869">
    <property type="entry name" value="MMPL_dom"/>
</dbReference>
<feature type="transmembrane region" description="Helical" evidence="7">
    <location>
        <begin position="211"/>
        <end position="231"/>
    </location>
</feature>
<feature type="transmembrane region" description="Helical" evidence="7">
    <location>
        <begin position="311"/>
        <end position="334"/>
    </location>
</feature>
<organism evidence="9 10">
    <name type="scientific">Naumannella cuiyingiana</name>
    <dbReference type="NCBI Taxonomy" id="1347891"/>
    <lineage>
        <taxon>Bacteria</taxon>
        <taxon>Bacillati</taxon>
        <taxon>Actinomycetota</taxon>
        <taxon>Actinomycetes</taxon>
        <taxon>Propionibacteriales</taxon>
        <taxon>Propionibacteriaceae</taxon>
        <taxon>Naumannella</taxon>
    </lineage>
</organism>
<dbReference type="Gene3D" id="1.20.1640.10">
    <property type="entry name" value="Multidrug efflux transporter AcrB transmembrane domain"/>
    <property type="match status" value="2"/>
</dbReference>
<feature type="transmembrane region" description="Helical" evidence="7">
    <location>
        <begin position="549"/>
        <end position="569"/>
    </location>
</feature>
<feature type="transmembrane region" description="Helical" evidence="7">
    <location>
        <begin position="687"/>
        <end position="718"/>
    </location>
</feature>
<keyword evidence="10" id="KW-1185">Reference proteome</keyword>
<dbReference type="PANTHER" id="PTHR33406:SF13">
    <property type="entry name" value="MEMBRANE PROTEIN YDFJ"/>
    <property type="match status" value="1"/>
</dbReference>
<evidence type="ECO:0000259" key="8">
    <source>
        <dbReference type="PROSITE" id="PS50156"/>
    </source>
</evidence>
<feature type="transmembrane region" description="Helical" evidence="7">
    <location>
        <begin position="388"/>
        <end position="409"/>
    </location>
</feature>
<dbReference type="PROSITE" id="PS50156">
    <property type="entry name" value="SSD"/>
    <property type="match status" value="1"/>
</dbReference>
<sequence length="938" mass="98810">MSSYLYALGRFCFHRRGRVLLGWLLALVVLGGVGAAVMRPFDNEFRIPGAESMAALDQLKMTFPEVSGTSATLVVVAAPGADIRDRVYRDAIGDYRESVEDLDFVDSVTDPYDDDIEGLISSDGRAAIVRAQMPIEAEEFTDEQDTALQSALGTVRADLPDGARAELGGEVYSTELPRLSVVELIGLAVALVVLALTLGSLIAAGVPLITAVLGVAISMTLLLVLTALTQVNSSTPMLAVMLGLAVGIDYALFILSRHRDQLARGMDLEESVSRAVATAGSAVVFAGLTVVIALCGLAVANLPFLTVMGGFAAAAVVVAVLIALTLLPALMGFLGERMRPRSGRSRRAAGEPATNGVPATNGAPATTDAAADHGDEAPRGFFRGWVRLVTKVPVLTIALVVLVLGALSLPAGNLQLALPDSGQKNSDAPDKITYDLITEHFGVGYNGPLIVTAEIIGSNDPVALMDDLKADIEKVPGVASVPLSTPNRNADTGFIQIIPTTAPSDPATADLVQRLRGQEGRWLAEYDVQTAVTGTTAAQIDVTERLGAAMVPFGIFVVGLSLILLTMVFRSIVVPIKAAAGFLLSVGAALGATTLVFNEGHLRQLANLEQPGPVISFFPIMLMGILFGLAMDYEVFLVSRMREEYAHGRSARGAIERGFVGSARVVVAAALIMFFVFAFFVPEGDGAIKAIAFGLAVGIFADAFLVRMVLVPAVMALLGDRAWWLPRWLDKLLPSLDVEGERVGEVLRHADWPANPNPWAAYAENFTVGARGELLAPPVDLRIRPGEVLVVEGEPSARTPLLLALSGRMEPVDGRARVAGGLLPGEAGKVRRRTELIDAVHDDSVARALDRAARGDAGVIIVDGADALHSHDERTRLAGLVRRMGAGPEPAGALILGAADAGLLDDLLPGGYHLLTLGPVRPDRLDREPVLAGEGALR</sequence>
<evidence type="ECO:0000256" key="6">
    <source>
        <dbReference type="SAM" id="MobiDB-lite"/>
    </source>
</evidence>
<dbReference type="InterPro" id="IPR000731">
    <property type="entry name" value="SSD"/>
</dbReference>
<dbReference type="InterPro" id="IPR050545">
    <property type="entry name" value="Mycobact_MmpL"/>
</dbReference>
<dbReference type="PANTHER" id="PTHR33406">
    <property type="entry name" value="MEMBRANE PROTEIN MJ1562-RELATED"/>
    <property type="match status" value="1"/>
</dbReference>
<dbReference type="EMBL" id="JACBZS010000001">
    <property type="protein sequence ID" value="NYI70985.1"/>
    <property type="molecule type" value="Genomic_DNA"/>
</dbReference>
<feature type="domain" description="SSD" evidence="8">
    <location>
        <begin position="201"/>
        <end position="333"/>
    </location>
</feature>
<evidence type="ECO:0000256" key="1">
    <source>
        <dbReference type="ARBA" id="ARBA00004651"/>
    </source>
</evidence>
<keyword evidence="3 7" id="KW-0812">Transmembrane</keyword>
<name>A0A7Z0IKV3_9ACTN</name>
<feature type="transmembrane region" description="Helical" evidence="7">
    <location>
        <begin position="576"/>
        <end position="597"/>
    </location>
</feature>
<dbReference type="AlphaFoldDB" id="A0A7Z0IKV3"/>
<dbReference type="Pfam" id="PF03176">
    <property type="entry name" value="MMPL"/>
    <property type="match status" value="2"/>
</dbReference>
<dbReference type="SUPFAM" id="SSF82866">
    <property type="entry name" value="Multidrug efflux transporter AcrB transmembrane domain"/>
    <property type="match status" value="2"/>
</dbReference>
<evidence type="ECO:0000313" key="10">
    <source>
        <dbReference type="Proteomes" id="UP000527616"/>
    </source>
</evidence>
<accession>A0A7Z0IKV3</accession>
<evidence type="ECO:0000256" key="5">
    <source>
        <dbReference type="ARBA" id="ARBA00023136"/>
    </source>
</evidence>
<proteinExistence type="predicted"/>
<reference evidence="9 10" key="1">
    <citation type="submission" date="2020-07" db="EMBL/GenBank/DDBJ databases">
        <title>Sequencing the genomes of 1000 actinobacteria strains.</title>
        <authorList>
            <person name="Klenk H.-P."/>
        </authorList>
    </citation>
    <scope>NUCLEOTIDE SEQUENCE [LARGE SCALE GENOMIC DNA]</scope>
    <source>
        <strain evidence="9 10">DSM 103164</strain>
    </source>
</reference>
<feature type="region of interest" description="Disordered" evidence="6">
    <location>
        <begin position="341"/>
        <end position="370"/>
    </location>
</feature>
<feature type="transmembrane region" description="Helical" evidence="7">
    <location>
        <begin position="237"/>
        <end position="255"/>
    </location>
</feature>
<comment type="caution">
    <text evidence="9">The sequence shown here is derived from an EMBL/GenBank/DDBJ whole genome shotgun (WGS) entry which is preliminary data.</text>
</comment>
<dbReference type="GO" id="GO:0005886">
    <property type="term" value="C:plasma membrane"/>
    <property type="evidence" value="ECO:0007669"/>
    <property type="project" value="UniProtKB-SubCell"/>
</dbReference>
<keyword evidence="5 7" id="KW-0472">Membrane</keyword>
<feature type="transmembrane region" description="Helical" evidence="7">
    <location>
        <begin position="659"/>
        <end position="681"/>
    </location>
</feature>
<evidence type="ECO:0000313" key="9">
    <source>
        <dbReference type="EMBL" id="NYI70985.1"/>
    </source>
</evidence>
<evidence type="ECO:0000256" key="4">
    <source>
        <dbReference type="ARBA" id="ARBA00022989"/>
    </source>
</evidence>
<keyword evidence="2" id="KW-1003">Cell membrane</keyword>
<feature type="transmembrane region" description="Helical" evidence="7">
    <location>
        <begin position="617"/>
        <end position="638"/>
    </location>
</feature>